<gene>
    <name evidence="7" type="primary">rimI</name>
    <name evidence="7" type="ORF">J6I90_12355</name>
    <name evidence="8" type="ORF">J6I92_12440</name>
</gene>
<keyword evidence="3" id="KW-0808">Transferase</keyword>
<evidence type="ECO:0000313" key="7">
    <source>
        <dbReference type="EMBL" id="MDN7125674.1"/>
    </source>
</evidence>
<evidence type="ECO:0000256" key="2">
    <source>
        <dbReference type="ARBA" id="ARBA00022490"/>
    </source>
</evidence>
<accession>A0AAW7R586</accession>
<evidence type="ECO:0000256" key="5">
    <source>
        <dbReference type="RuleBase" id="RU363094"/>
    </source>
</evidence>
<dbReference type="EC" id="2.3.1.266" evidence="5"/>
<keyword evidence="2 5" id="KW-0963">Cytoplasm</keyword>
<comment type="function">
    <text evidence="5">Acetylates the N-terminal alanine of ribosomal protein bS18.</text>
</comment>
<dbReference type="Proteomes" id="UP001169492">
    <property type="component" value="Unassembled WGS sequence"/>
</dbReference>
<dbReference type="GO" id="GO:0005840">
    <property type="term" value="C:ribosome"/>
    <property type="evidence" value="ECO:0007669"/>
    <property type="project" value="UniProtKB-KW"/>
</dbReference>
<dbReference type="GO" id="GO:0008999">
    <property type="term" value="F:protein-N-terminal-alanine acetyltransferase activity"/>
    <property type="evidence" value="ECO:0007669"/>
    <property type="project" value="UniProtKB-EC"/>
</dbReference>
<dbReference type="EMBL" id="JAGGJB010000008">
    <property type="protein sequence ID" value="MDN7125674.1"/>
    <property type="molecule type" value="Genomic_DNA"/>
</dbReference>
<evidence type="ECO:0000259" key="6">
    <source>
        <dbReference type="PROSITE" id="PS51186"/>
    </source>
</evidence>
<comment type="caution">
    <text evidence="7">The sequence shown here is derived from an EMBL/GenBank/DDBJ whole genome shotgun (WGS) entry which is preliminary data.</text>
</comment>
<dbReference type="Gene3D" id="3.40.630.30">
    <property type="match status" value="1"/>
</dbReference>
<dbReference type="InterPro" id="IPR000182">
    <property type="entry name" value="GNAT_dom"/>
</dbReference>
<dbReference type="InterPro" id="IPR006464">
    <property type="entry name" value="AcTrfase_RimI/Ard1"/>
</dbReference>
<protein>
    <recommendedName>
        <fullName evidence="5">[Ribosomal protein bS18]-alanine N-acetyltransferase</fullName>
        <ecNumber evidence="5">2.3.1.266</ecNumber>
    </recommendedName>
</protein>
<dbReference type="AlphaFoldDB" id="A0AAW7R586"/>
<evidence type="ECO:0000256" key="3">
    <source>
        <dbReference type="ARBA" id="ARBA00022679"/>
    </source>
</evidence>
<name>A0AAW7R586_9GAMM</name>
<organism evidence="7 10">
    <name type="scientific">Pseudidiomarina terrestris</name>
    <dbReference type="NCBI Taxonomy" id="2820060"/>
    <lineage>
        <taxon>Bacteria</taxon>
        <taxon>Pseudomonadati</taxon>
        <taxon>Pseudomonadota</taxon>
        <taxon>Gammaproteobacteria</taxon>
        <taxon>Alteromonadales</taxon>
        <taxon>Idiomarinaceae</taxon>
        <taxon>Pseudidiomarina</taxon>
    </lineage>
</organism>
<keyword evidence="9" id="KW-1185">Reference proteome</keyword>
<feature type="domain" description="N-acetyltransferase" evidence="6">
    <location>
        <begin position="1"/>
        <end position="144"/>
    </location>
</feature>
<dbReference type="SUPFAM" id="SSF55729">
    <property type="entry name" value="Acyl-CoA N-acyltransferases (Nat)"/>
    <property type="match status" value="1"/>
</dbReference>
<reference evidence="9 10" key="1">
    <citation type="submission" date="2021-03" db="EMBL/GenBank/DDBJ databases">
        <title>Pseudidiomarina terrestris, a new bacterium isolated from saline soil.</title>
        <authorList>
            <person name="Galisteo C."/>
            <person name="De La Haba R."/>
            <person name="Sanchez-Porro C."/>
            <person name="Ventosa A."/>
        </authorList>
    </citation>
    <scope>NUCLEOTIDE SEQUENCE [LARGE SCALE GENOMIC DNA]</scope>
    <source>
        <strain evidence="7 10">1APP75-32.1</strain>
        <strain evidence="9">1APR75-15</strain>
        <strain evidence="8">1ASR75-15</strain>
    </source>
</reference>
<keyword evidence="4" id="KW-0012">Acyltransferase</keyword>
<dbReference type="InterPro" id="IPR050680">
    <property type="entry name" value="YpeA/RimI_acetyltransf"/>
</dbReference>
<dbReference type="PANTHER" id="PTHR43420:SF44">
    <property type="entry name" value="ACETYLTRANSFERASE YPEA"/>
    <property type="match status" value="1"/>
</dbReference>
<sequence length="145" mass="16561">MIKPITCYQPELFIIEQLSHVHPWTESMLRDSFTENYEVYGWFDGEECLRGFYILQRVHDEITLMDIAVHPDAQGQGIGGRLIQHLQTLASNRQAILWLEVRASNQTALGLYARSGFTIAGRRKNYYPLNGGSEDAILMNWQSGA</sequence>
<dbReference type="PROSITE" id="PS51186">
    <property type="entry name" value="GNAT"/>
    <property type="match status" value="1"/>
</dbReference>
<proteinExistence type="inferred from homology"/>
<evidence type="ECO:0000256" key="1">
    <source>
        <dbReference type="ARBA" id="ARBA00005395"/>
    </source>
</evidence>
<dbReference type="EMBL" id="JAGGJC010000007">
    <property type="protein sequence ID" value="MDN7130679.1"/>
    <property type="molecule type" value="Genomic_DNA"/>
</dbReference>
<dbReference type="NCBIfam" id="TIGR01575">
    <property type="entry name" value="rimI"/>
    <property type="match status" value="1"/>
</dbReference>
<keyword evidence="7" id="KW-0689">Ribosomal protein</keyword>
<dbReference type="RefSeq" id="WP_301775112.1">
    <property type="nucleotide sequence ID" value="NZ_JAGGJB010000008.1"/>
</dbReference>
<comment type="catalytic activity">
    <reaction evidence="5">
        <text>N-terminal L-alanyl-[ribosomal protein bS18] + acetyl-CoA = N-terminal N(alpha)-acetyl-L-alanyl-[ribosomal protein bS18] + CoA + H(+)</text>
        <dbReference type="Rhea" id="RHEA:43756"/>
        <dbReference type="Rhea" id="RHEA-COMP:10676"/>
        <dbReference type="Rhea" id="RHEA-COMP:10677"/>
        <dbReference type="ChEBI" id="CHEBI:15378"/>
        <dbReference type="ChEBI" id="CHEBI:57287"/>
        <dbReference type="ChEBI" id="CHEBI:57288"/>
        <dbReference type="ChEBI" id="CHEBI:64718"/>
        <dbReference type="ChEBI" id="CHEBI:83683"/>
        <dbReference type="EC" id="2.3.1.266"/>
    </reaction>
</comment>
<keyword evidence="7" id="KW-0687">Ribonucleoprotein</keyword>
<comment type="subcellular location">
    <subcellularLocation>
        <location evidence="5">Cytoplasm</location>
    </subcellularLocation>
</comment>
<comment type="similarity">
    <text evidence="1 5">Belongs to the acetyltransferase family. RimI subfamily.</text>
</comment>
<evidence type="ECO:0000313" key="9">
    <source>
        <dbReference type="Proteomes" id="UP001169491"/>
    </source>
</evidence>
<evidence type="ECO:0000313" key="8">
    <source>
        <dbReference type="EMBL" id="MDN7130679.1"/>
    </source>
</evidence>
<evidence type="ECO:0000313" key="10">
    <source>
        <dbReference type="Proteomes" id="UP001169492"/>
    </source>
</evidence>
<dbReference type="Proteomes" id="UP001169491">
    <property type="component" value="Unassembled WGS sequence"/>
</dbReference>
<evidence type="ECO:0000256" key="4">
    <source>
        <dbReference type="ARBA" id="ARBA00023315"/>
    </source>
</evidence>
<dbReference type="InterPro" id="IPR016181">
    <property type="entry name" value="Acyl_CoA_acyltransferase"/>
</dbReference>
<dbReference type="Pfam" id="PF00583">
    <property type="entry name" value="Acetyltransf_1"/>
    <property type="match status" value="1"/>
</dbReference>
<dbReference type="CDD" id="cd04301">
    <property type="entry name" value="NAT_SF"/>
    <property type="match status" value="1"/>
</dbReference>
<dbReference type="PANTHER" id="PTHR43420">
    <property type="entry name" value="ACETYLTRANSFERASE"/>
    <property type="match status" value="1"/>
</dbReference>
<dbReference type="GO" id="GO:0005737">
    <property type="term" value="C:cytoplasm"/>
    <property type="evidence" value="ECO:0007669"/>
    <property type="project" value="UniProtKB-SubCell"/>
</dbReference>